<sequence length="310" mass="37229">MIEIFKRYLRSPRKLILTLGKRGCFNWLPDKTYLKFLYWGEVHKSLNLTKPLTYNEKLQWLKLYDRNPDYNIYVDKYSVRSYIKETIGEQYLIPLIGVYDSVEEIDWESLPDKFVLKCTHGSGSNIICADKDKLDKQASMQKLNRWMNKNWYWFGREWPYKNVKPRIICEKYMVDESGEELKDYKIFYFNGEPKIIQVDYNRFKGHMRNLYDIDWNYIEASIQYPNNPNISIKKPERLSEMLELGRILARDYPHVRIDFYFTNNRIYFGEITFYHGAGLEIFQPEEFGLEMGSWIKLPKAGGGKVDIFYD</sequence>
<keyword evidence="1" id="KW-0808">Transferase</keyword>
<dbReference type="GO" id="GO:0016740">
    <property type="term" value="F:transferase activity"/>
    <property type="evidence" value="ECO:0007669"/>
    <property type="project" value="UniProtKB-KW"/>
</dbReference>
<dbReference type="Pfam" id="PF14305">
    <property type="entry name" value="ATPgrasp_TupA"/>
    <property type="match status" value="1"/>
</dbReference>
<dbReference type="AlphaFoldDB" id="A0A2B0M8T5"/>
<protein>
    <submittedName>
        <fullName evidence="1">Glycosyl transferase</fullName>
    </submittedName>
</protein>
<comment type="caution">
    <text evidence="1">The sequence shown here is derived from an EMBL/GenBank/DDBJ whole genome shotgun (WGS) entry which is preliminary data.</text>
</comment>
<name>A0A2B0M8T5_BACCE</name>
<organism evidence="1 2">
    <name type="scientific">Bacillus cereus</name>
    <dbReference type="NCBI Taxonomy" id="1396"/>
    <lineage>
        <taxon>Bacteria</taxon>
        <taxon>Bacillati</taxon>
        <taxon>Bacillota</taxon>
        <taxon>Bacilli</taxon>
        <taxon>Bacillales</taxon>
        <taxon>Bacillaceae</taxon>
        <taxon>Bacillus</taxon>
        <taxon>Bacillus cereus group</taxon>
    </lineage>
</organism>
<dbReference type="Proteomes" id="UP000242656">
    <property type="component" value="Unassembled WGS sequence"/>
</dbReference>
<evidence type="ECO:0000313" key="1">
    <source>
        <dbReference type="EMBL" id="PFK38413.1"/>
    </source>
</evidence>
<reference evidence="1 2" key="1">
    <citation type="submission" date="2017-09" db="EMBL/GenBank/DDBJ databases">
        <title>Large-scale bioinformatics analysis of Bacillus genomes uncovers conserved roles of natural products in bacterial physiology.</title>
        <authorList>
            <consortium name="Agbiome Team Llc"/>
            <person name="Bleich R.M."/>
            <person name="Grubbs K.J."/>
            <person name="Santa Maria K.C."/>
            <person name="Allen S.E."/>
            <person name="Farag S."/>
            <person name="Shank E.A."/>
            <person name="Bowers A."/>
        </authorList>
    </citation>
    <scope>NUCLEOTIDE SEQUENCE [LARGE SCALE GENOMIC DNA]</scope>
    <source>
        <strain evidence="1 2">AFS083043</strain>
    </source>
</reference>
<evidence type="ECO:0000313" key="2">
    <source>
        <dbReference type="Proteomes" id="UP000242656"/>
    </source>
</evidence>
<proteinExistence type="predicted"/>
<dbReference type="EMBL" id="NUWN01000054">
    <property type="protein sequence ID" value="PFK38413.1"/>
    <property type="molecule type" value="Genomic_DNA"/>
</dbReference>
<gene>
    <name evidence="1" type="ORF">COI93_14380</name>
</gene>
<dbReference type="InterPro" id="IPR029465">
    <property type="entry name" value="ATPgrasp_TupA"/>
</dbReference>
<accession>A0A2B0M8T5</accession>